<dbReference type="EMBL" id="JAIWYP010000005">
    <property type="protein sequence ID" value="KAH3826157.1"/>
    <property type="molecule type" value="Genomic_DNA"/>
</dbReference>
<protein>
    <submittedName>
        <fullName evidence="1">Uncharacterized protein</fullName>
    </submittedName>
</protein>
<dbReference type="AlphaFoldDB" id="A0A9D4H6F1"/>
<accession>A0A9D4H6F1</accession>
<reference evidence="1" key="2">
    <citation type="submission" date="2020-11" db="EMBL/GenBank/DDBJ databases">
        <authorList>
            <person name="McCartney M.A."/>
            <person name="Auch B."/>
            <person name="Kono T."/>
            <person name="Mallez S."/>
            <person name="Becker A."/>
            <person name="Gohl D.M."/>
            <person name="Silverstein K.A.T."/>
            <person name="Koren S."/>
            <person name="Bechman K.B."/>
            <person name="Herman A."/>
            <person name="Abrahante J.E."/>
            <person name="Garbe J."/>
        </authorList>
    </citation>
    <scope>NUCLEOTIDE SEQUENCE</scope>
    <source>
        <strain evidence="1">Duluth1</strain>
        <tissue evidence="1">Whole animal</tissue>
    </source>
</reference>
<sequence length="55" mass="6379">MRVQALTKSLDMEQKGKRIALGNLATTPGHLLEEDVIVPHYAQRREYQILQCWTQ</sequence>
<evidence type="ECO:0000313" key="1">
    <source>
        <dbReference type="EMBL" id="KAH3826157.1"/>
    </source>
</evidence>
<name>A0A9D4H6F1_DREPO</name>
<reference evidence="1" key="1">
    <citation type="journal article" date="2019" name="bioRxiv">
        <title>The Genome of the Zebra Mussel, Dreissena polymorpha: A Resource for Invasive Species Research.</title>
        <authorList>
            <person name="McCartney M.A."/>
            <person name="Auch B."/>
            <person name="Kono T."/>
            <person name="Mallez S."/>
            <person name="Zhang Y."/>
            <person name="Obille A."/>
            <person name="Becker A."/>
            <person name="Abrahante J.E."/>
            <person name="Garbe J."/>
            <person name="Badalamenti J.P."/>
            <person name="Herman A."/>
            <person name="Mangelson H."/>
            <person name="Liachko I."/>
            <person name="Sullivan S."/>
            <person name="Sone E.D."/>
            <person name="Koren S."/>
            <person name="Silverstein K.A.T."/>
            <person name="Beckman K.B."/>
            <person name="Gohl D.M."/>
        </authorList>
    </citation>
    <scope>NUCLEOTIDE SEQUENCE</scope>
    <source>
        <strain evidence="1">Duluth1</strain>
        <tissue evidence="1">Whole animal</tissue>
    </source>
</reference>
<dbReference type="Proteomes" id="UP000828390">
    <property type="component" value="Unassembled WGS sequence"/>
</dbReference>
<gene>
    <name evidence="1" type="ORF">DPMN_128053</name>
</gene>
<organism evidence="1 2">
    <name type="scientific">Dreissena polymorpha</name>
    <name type="common">Zebra mussel</name>
    <name type="synonym">Mytilus polymorpha</name>
    <dbReference type="NCBI Taxonomy" id="45954"/>
    <lineage>
        <taxon>Eukaryota</taxon>
        <taxon>Metazoa</taxon>
        <taxon>Spiralia</taxon>
        <taxon>Lophotrochozoa</taxon>
        <taxon>Mollusca</taxon>
        <taxon>Bivalvia</taxon>
        <taxon>Autobranchia</taxon>
        <taxon>Heteroconchia</taxon>
        <taxon>Euheterodonta</taxon>
        <taxon>Imparidentia</taxon>
        <taxon>Neoheterodontei</taxon>
        <taxon>Myida</taxon>
        <taxon>Dreissenoidea</taxon>
        <taxon>Dreissenidae</taxon>
        <taxon>Dreissena</taxon>
    </lineage>
</organism>
<proteinExistence type="predicted"/>
<keyword evidence="2" id="KW-1185">Reference proteome</keyword>
<evidence type="ECO:0000313" key="2">
    <source>
        <dbReference type="Proteomes" id="UP000828390"/>
    </source>
</evidence>
<comment type="caution">
    <text evidence="1">The sequence shown here is derived from an EMBL/GenBank/DDBJ whole genome shotgun (WGS) entry which is preliminary data.</text>
</comment>